<evidence type="ECO:0000256" key="3">
    <source>
        <dbReference type="ARBA" id="ARBA00022741"/>
    </source>
</evidence>
<dbReference type="AlphaFoldDB" id="A0A7X0HHB2"/>
<keyword evidence="3" id="KW-0547">Nucleotide-binding</keyword>
<name>A0A7X0HHB2_9ACTN</name>
<comment type="caution">
    <text evidence="8">The sequence shown here is derived from an EMBL/GenBank/DDBJ whole genome shotgun (WGS) entry which is preliminary data.</text>
</comment>
<feature type="domain" description="Arginyl tRNA synthetase N-terminal" evidence="7">
    <location>
        <begin position="4"/>
        <end position="92"/>
    </location>
</feature>
<dbReference type="Proteomes" id="UP000540423">
    <property type="component" value="Unassembled WGS sequence"/>
</dbReference>
<dbReference type="InterPro" id="IPR036695">
    <property type="entry name" value="Arg-tRNA-synth_N_sf"/>
</dbReference>
<dbReference type="EMBL" id="JACHEM010000010">
    <property type="protein sequence ID" value="MBB6437576.1"/>
    <property type="molecule type" value="Genomic_DNA"/>
</dbReference>
<evidence type="ECO:0000313" key="9">
    <source>
        <dbReference type="Proteomes" id="UP000540423"/>
    </source>
</evidence>
<dbReference type="EC" id="6.1.1.19" evidence="1"/>
<dbReference type="Pfam" id="PF03485">
    <property type="entry name" value="Arg_tRNA_synt_N"/>
    <property type="match status" value="1"/>
</dbReference>
<accession>A0A7X0HHB2</accession>
<protein>
    <recommendedName>
        <fullName evidence="1">arginine--tRNA ligase</fullName>
        <ecNumber evidence="1">6.1.1.19</ecNumber>
    </recommendedName>
</protein>
<organism evidence="8 9">
    <name type="scientific">Streptomyces candidus</name>
    <dbReference type="NCBI Taxonomy" id="67283"/>
    <lineage>
        <taxon>Bacteria</taxon>
        <taxon>Bacillati</taxon>
        <taxon>Actinomycetota</taxon>
        <taxon>Actinomycetes</taxon>
        <taxon>Kitasatosporales</taxon>
        <taxon>Streptomycetaceae</taxon>
        <taxon>Streptomyces</taxon>
    </lineage>
</organism>
<dbReference type="Gene3D" id="1.10.730.10">
    <property type="entry name" value="Isoleucyl-tRNA Synthetase, Domain 1"/>
    <property type="match status" value="1"/>
</dbReference>
<dbReference type="GO" id="GO:0005524">
    <property type="term" value="F:ATP binding"/>
    <property type="evidence" value="ECO:0007669"/>
    <property type="project" value="UniProtKB-KW"/>
</dbReference>
<dbReference type="InterPro" id="IPR005148">
    <property type="entry name" value="Arg-tRNA-synth_N"/>
</dbReference>
<evidence type="ECO:0000256" key="1">
    <source>
        <dbReference type="ARBA" id="ARBA00012837"/>
    </source>
</evidence>
<dbReference type="SUPFAM" id="SSF47323">
    <property type="entry name" value="Anticodon-binding domain of a subclass of class I aminoacyl-tRNA synthetases"/>
    <property type="match status" value="1"/>
</dbReference>
<dbReference type="GO" id="GO:0005737">
    <property type="term" value="C:cytoplasm"/>
    <property type="evidence" value="ECO:0007669"/>
    <property type="project" value="InterPro"/>
</dbReference>
<keyword evidence="9" id="KW-1185">Reference proteome</keyword>
<keyword evidence="2 8" id="KW-0436">Ligase</keyword>
<evidence type="ECO:0000256" key="5">
    <source>
        <dbReference type="ARBA" id="ARBA00049339"/>
    </source>
</evidence>
<dbReference type="InterPro" id="IPR009080">
    <property type="entry name" value="tRNAsynth_Ia_anticodon-bd"/>
</dbReference>
<proteinExistence type="predicted"/>
<gene>
    <name evidence="8" type="ORF">HNQ79_004077</name>
</gene>
<dbReference type="SUPFAM" id="SSF55190">
    <property type="entry name" value="Arginyl-tRNA synthetase (ArgRS), N-terminal 'additional' domain"/>
    <property type="match status" value="1"/>
</dbReference>
<dbReference type="NCBIfam" id="NF045898">
    <property type="entry name" value="ArgS_rel_codon"/>
    <property type="match status" value="1"/>
</dbReference>
<reference evidence="8 9" key="1">
    <citation type="submission" date="2020-08" db="EMBL/GenBank/DDBJ databases">
        <title>Genomic Encyclopedia of Type Strains, Phase IV (KMG-IV): sequencing the most valuable type-strain genomes for metagenomic binning, comparative biology and taxonomic classification.</title>
        <authorList>
            <person name="Goeker M."/>
        </authorList>
    </citation>
    <scope>NUCLEOTIDE SEQUENCE [LARGE SCALE GENOMIC DNA]</scope>
    <source>
        <strain evidence="8 9">DSM 40141</strain>
    </source>
</reference>
<evidence type="ECO:0000256" key="4">
    <source>
        <dbReference type="ARBA" id="ARBA00022840"/>
    </source>
</evidence>
<evidence type="ECO:0000256" key="2">
    <source>
        <dbReference type="ARBA" id="ARBA00022598"/>
    </source>
</evidence>
<sequence>MTPAELSRTVLRAVRRAVEEDVLPAPVPERVAVERTRPGGTGDYASNVALRLARDARMPPREVAEMLRARLTGTPGIAAVEVTGPGFLNFRLAADSADETVRELLRRGPVRTDALPLPAPEPEALARLGHDAAVWGALLPAPDAELLAQHERNPLFRVRYAYSRTRALRRNAADLGYRAAYETSVAAPELIGLLGGYPVELDAAVRLRAPERLARHLVAVADAFLRFHDTRFPGTHSEDARYVLPLGDEKPSAAHRSRLAVAEAAGTVLAGGLSQLGVSAPDRL</sequence>
<dbReference type="PANTHER" id="PTHR11956">
    <property type="entry name" value="ARGINYL-TRNA SYNTHETASE"/>
    <property type="match status" value="1"/>
</dbReference>
<dbReference type="InterPro" id="IPR001278">
    <property type="entry name" value="Arg-tRNA-ligase"/>
</dbReference>
<keyword evidence="8" id="KW-0030">Aminoacyl-tRNA synthetase</keyword>
<dbReference type="RefSeq" id="WP_185033005.1">
    <property type="nucleotide sequence ID" value="NZ_BNBN01000013.1"/>
</dbReference>
<dbReference type="SMART" id="SM01016">
    <property type="entry name" value="Arg_tRNA_synt_N"/>
    <property type="match status" value="1"/>
</dbReference>
<dbReference type="GO" id="GO:0006420">
    <property type="term" value="P:arginyl-tRNA aminoacylation"/>
    <property type="evidence" value="ECO:0007669"/>
    <property type="project" value="InterPro"/>
</dbReference>
<dbReference type="PANTHER" id="PTHR11956:SF5">
    <property type="entry name" value="ARGININE--TRNA LIGASE, CYTOPLASMIC"/>
    <property type="match status" value="1"/>
</dbReference>
<keyword evidence="4" id="KW-0067">ATP-binding</keyword>
<dbReference type="GO" id="GO:0004814">
    <property type="term" value="F:arginine-tRNA ligase activity"/>
    <property type="evidence" value="ECO:0007669"/>
    <property type="project" value="UniProtKB-EC"/>
</dbReference>
<dbReference type="Pfam" id="PF05746">
    <property type="entry name" value="DALR_1"/>
    <property type="match status" value="1"/>
</dbReference>
<evidence type="ECO:0000313" key="8">
    <source>
        <dbReference type="EMBL" id="MBB6437576.1"/>
    </source>
</evidence>
<dbReference type="SMART" id="SM00836">
    <property type="entry name" value="DALR_1"/>
    <property type="match status" value="1"/>
</dbReference>
<dbReference type="InterPro" id="IPR008909">
    <property type="entry name" value="DALR_anticod-bd"/>
</dbReference>
<evidence type="ECO:0000259" key="7">
    <source>
        <dbReference type="SMART" id="SM01016"/>
    </source>
</evidence>
<evidence type="ECO:0000259" key="6">
    <source>
        <dbReference type="SMART" id="SM00836"/>
    </source>
</evidence>
<dbReference type="Gene3D" id="3.30.1360.70">
    <property type="entry name" value="Arginyl tRNA synthetase N-terminal domain"/>
    <property type="match status" value="1"/>
</dbReference>
<feature type="domain" description="DALR anticodon binding" evidence="6">
    <location>
        <begin position="158"/>
        <end position="284"/>
    </location>
</feature>
<comment type="catalytic activity">
    <reaction evidence="5">
        <text>tRNA(Arg) + L-arginine + ATP = L-arginyl-tRNA(Arg) + AMP + diphosphate</text>
        <dbReference type="Rhea" id="RHEA:20301"/>
        <dbReference type="Rhea" id="RHEA-COMP:9658"/>
        <dbReference type="Rhea" id="RHEA-COMP:9673"/>
        <dbReference type="ChEBI" id="CHEBI:30616"/>
        <dbReference type="ChEBI" id="CHEBI:32682"/>
        <dbReference type="ChEBI" id="CHEBI:33019"/>
        <dbReference type="ChEBI" id="CHEBI:78442"/>
        <dbReference type="ChEBI" id="CHEBI:78513"/>
        <dbReference type="ChEBI" id="CHEBI:456215"/>
        <dbReference type="EC" id="6.1.1.19"/>
    </reaction>
</comment>